<dbReference type="Proteomes" id="UP000308121">
    <property type="component" value="Unassembled WGS sequence"/>
</dbReference>
<comment type="caution">
    <text evidence="1">The sequence shown here is derived from an EMBL/GenBank/DDBJ whole genome shotgun (WGS) entry which is preliminary data.</text>
</comment>
<protein>
    <submittedName>
        <fullName evidence="1">Uncharacterized protein</fullName>
    </submittedName>
</protein>
<proteinExistence type="predicted"/>
<accession>A0A7Z8NNI1</accession>
<organism evidence="1 2">
    <name type="scientific">Cellulomonas hominis</name>
    <dbReference type="NCBI Taxonomy" id="156981"/>
    <lineage>
        <taxon>Bacteria</taxon>
        <taxon>Bacillati</taxon>
        <taxon>Actinomycetota</taxon>
        <taxon>Actinomycetes</taxon>
        <taxon>Micrococcales</taxon>
        <taxon>Cellulomonadaceae</taxon>
        <taxon>Cellulomonas</taxon>
    </lineage>
</organism>
<gene>
    <name evidence="1" type="ORF">FA014_16580</name>
</gene>
<evidence type="ECO:0000313" key="1">
    <source>
        <dbReference type="EMBL" id="TKR22415.1"/>
    </source>
</evidence>
<evidence type="ECO:0000313" key="2">
    <source>
        <dbReference type="Proteomes" id="UP000308121"/>
    </source>
</evidence>
<dbReference type="AlphaFoldDB" id="A0A7Z8NNI1"/>
<dbReference type="EMBL" id="SZYE01000190">
    <property type="protein sequence ID" value="TKR22415.1"/>
    <property type="molecule type" value="Genomic_DNA"/>
</dbReference>
<reference evidence="1 2" key="1">
    <citation type="submission" date="2019-05" db="EMBL/GenBank/DDBJ databases">
        <title>Genome sequence of Cellulomonas hominis strain CS1.</title>
        <authorList>
            <person name="Belmont J."/>
            <person name="Maclea K.S."/>
        </authorList>
    </citation>
    <scope>NUCLEOTIDE SEQUENCE [LARGE SCALE GENOMIC DNA]</scope>
    <source>
        <strain evidence="1 2">CS1</strain>
    </source>
</reference>
<dbReference type="OrthoDB" id="5144977at2"/>
<sequence length="180" mass="19406">MAPPPAARHRRRPWAVVALSVLLVLVTALAAYLWVRTVRFEEYADGLEAEGRAIGTELATLRTQHDGTVAELSAVTEQLATAQGRITQLADEKAQVGDDREVQRQLVDYQERISQAAANVASALSTCIDAQNQLITYLEDAAAYDPADLERFKSDVQGVCNAATVANTELQRQLAAGATG</sequence>
<name>A0A7Z8NNI1_9CELL</name>